<protein>
    <submittedName>
        <fullName evidence="1">Uncharacterized protein</fullName>
    </submittedName>
</protein>
<name>A0A2C6LFZ5_9FIRM</name>
<proteinExistence type="predicted"/>
<gene>
    <name evidence="1" type="ORF">P378_20315</name>
</gene>
<comment type="caution">
    <text evidence="1">The sequence shown here is derived from an EMBL/GenBank/DDBJ whole genome shotgun (WGS) entry which is preliminary data.</text>
</comment>
<evidence type="ECO:0000313" key="1">
    <source>
        <dbReference type="EMBL" id="PHJ36800.1"/>
    </source>
</evidence>
<dbReference type="AlphaFoldDB" id="A0A2C6LFZ5"/>
<reference evidence="1 2" key="1">
    <citation type="submission" date="2013-09" db="EMBL/GenBank/DDBJ databases">
        <title>Biodegradation of hydrocarbons in the deep terrestrial subsurface : characterization of a microbial consortium composed of two Desulfotomaculum species originating from a deep geological formation.</title>
        <authorList>
            <person name="Aullo T."/>
            <person name="Berlendis S."/>
            <person name="Lascourreges J.-F."/>
            <person name="Dessort D."/>
            <person name="Saint-Laurent S."/>
            <person name="Schraauwers B."/>
            <person name="Mas J."/>
            <person name="Magot M."/>
            <person name="Ranchou-Peyruse A."/>
        </authorList>
    </citation>
    <scope>NUCLEOTIDE SEQUENCE [LARGE SCALE GENOMIC DNA]</scope>
    <source>
        <strain evidence="1 2">Bs107</strain>
    </source>
</reference>
<sequence length="48" mass="5380">MLKMIKALLGTGKKDCCAVQITDIKNEENSQNHSCCMDHKTKKDLGKE</sequence>
<accession>A0A2C6LFZ5</accession>
<organism evidence="1 2">
    <name type="scientific">Desulforamulus profundi</name>
    <dbReference type="NCBI Taxonomy" id="1383067"/>
    <lineage>
        <taxon>Bacteria</taxon>
        <taxon>Bacillati</taxon>
        <taxon>Bacillota</taxon>
        <taxon>Clostridia</taxon>
        <taxon>Eubacteriales</taxon>
        <taxon>Peptococcaceae</taxon>
        <taxon>Desulforamulus</taxon>
    </lineage>
</organism>
<dbReference type="EMBL" id="AWQQ01000148">
    <property type="protein sequence ID" value="PHJ36800.1"/>
    <property type="molecule type" value="Genomic_DNA"/>
</dbReference>
<dbReference type="Proteomes" id="UP000222564">
    <property type="component" value="Unassembled WGS sequence"/>
</dbReference>
<dbReference type="RefSeq" id="WP_180261179.1">
    <property type="nucleotide sequence ID" value="NZ_AWQQ01000148.1"/>
</dbReference>
<keyword evidence="2" id="KW-1185">Reference proteome</keyword>
<evidence type="ECO:0000313" key="2">
    <source>
        <dbReference type="Proteomes" id="UP000222564"/>
    </source>
</evidence>